<dbReference type="PANTHER" id="PTHR43441">
    <property type="entry name" value="RIBOSOMAL-PROTEIN-SERINE ACETYLTRANSFERASE"/>
    <property type="match status" value="1"/>
</dbReference>
<dbReference type="RefSeq" id="WP_172109361.1">
    <property type="nucleotide sequence ID" value="NZ_JABFDN010000001.1"/>
</dbReference>
<dbReference type="Pfam" id="PF13302">
    <property type="entry name" value="Acetyltransf_3"/>
    <property type="match status" value="1"/>
</dbReference>
<proteinExistence type="predicted"/>
<evidence type="ECO:0000313" key="3">
    <source>
        <dbReference type="Proteomes" id="UP000886476"/>
    </source>
</evidence>
<dbReference type="Proteomes" id="UP000886476">
    <property type="component" value="Unassembled WGS sequence"/>
</dbReference>
<dbReference type="InterPro" id="IPR000182">
    <property type="entry name" value="GNAT_dom"/>
</dbReference>
<protein>
    <submittedName>
        <fullName evidence="2">GNAT family N-acetyltransferase</fullName>
    </submittedName>
</protein>
<reference evidence="2" key="1">
    <citation type="submission" date="2020-05" db="EMBL/GenBank/DDBJ databases">
        <title>Nod-independent and nitrogen-fixing Bradyrhizobium aeschynomene sp. nov. isolated from nodules of Aeschynomene indica.</title>
        <authorList>
            <person name="Zhang Z."/>
        </authorList>
    </citation>
    <scope>NUCLEOTIDE SEQUENCE</scope>
    <source>
        <strain evidence="2">83012</strain>
    </source>
</reference>
<dbReference type="SUPFAM" id="SSF55729">
    <property type="entry name" value="Acyl-CoA N-acyltransferases (Nat)"/>
    <property type="match status" value="1"/>
</dbReference>
<organism evidence="2 3">
    <name type="scientific">Bradyrhizobium aeschynomenes</name>
    <dbReference type="NCBI Taxonomy" id="2734909"/>
    <lineage>
        <taxon>Bacteria</taxon>
        <taxon>Pseudomonadati</taxon>
        <taxon>Pseudomonadota</taxon>
        <taxon>Alphaproteobacteria</taxon>
        <taxon>Hyphomicrobiales</taxon>
        <taxon>Nitrobacteraceae</taxon>
        <taxon>Bradyrhizobium</taxon>
    </lineage>
</organism>
<sequence length="192" mass="22047">MVKAPIPHPILSTSRLTLRQFRPDDAEGMHRCFSDAGAMRFWDHAVHTKASESERSVRRFIDCTPTYYRFWAVAEAVSDRCIGMVNYHDGHMRSRRVTIGYIVDPARQREGIAFEAVGAMLDFCFGELGLHRVQAFIHPDNTASRKLAEKLGFRCEGRLRDHLRVGGEWRDDMLYALLAKDDRGWKQNPLPA</sequence>
<accession>A0ABX2CAK4</accession>
<name>A0ABX2CAK4_9BRAD</name>
<keyword evidence="3" id="KW-1185">Reference proteome</keyword>
<comment type="caution">
    <text evidence="2">The sequence shown here is derived from an EMBL/GenBank/DDBJ whole genome shotgun (WGS) entry which is preliminary data.</text>
</comment>
<dbReference type="Gene3D" id="3.40.630.30">
    <property type="match status" value="1"/>
</dbReference>
<dbReference type="EMBL" id="JABFDN010000001">
    <property type="protein sequence ID" value="NPU64302.1"/>
    <property type="molecule type" value="Genomic_DNA"/>
</dbReference>
<evidence type="ECO:0000259" key="1">
    <source>
        <dbReference type="PROSITE" id="PS51186"/>
    </source>
</evidence>
<dbReference type="InterPro" id="IPR016181">
    <property type="entry name" value="Acyl_CoA_acyltransferase"/>
</dbReference>
<feature type="domain" description="N-acetyltransferase" evidence="1">
    <location>
        <begin position="16"/>
        <end position="180"/>
    </location>
</feature>
<dbReference type="InterPro" id="IPR051908">
    <property type="entry name" value="Ribosomal_N-acetyltransferase"/>
</dbReference>
<dbReference type="PANTHER" id="PTHR43441:SF11">
    <property type="entry name" value="RIBOSOMAL-PROTEIN-SERINE ACETYLTRANSFERASE"/>
    <property type="match status" value="1"/>
</dbReference>
<dbReference type="PROSITE" id="PS51186">
    <property type="entry name" value="GNAT"/>
    <property type="match status" value="1"/>
</dbReference>
<gene>
    <name evidence="2" type="ORF">HL667_04765</name>
</gene>
<evidence type="ECO:0000313" key="2">
    <source>
        <dbReference type="EMBL" id="NPU64302.1"/>
    </source>
</evidence>